<evidence type="ECO:0000259" key="7">
    <source>
        <dbReference type="Pfam" id="PF00575"/>
    </source>
</evidence>
<dbReference type="Gene3D" id="3.30.1490.120">
    <property type="entry name" value="RNA polymerase Rpb7-like, N-terminal domain"/>
    <property type="match status" value="1"/>
</dbReference>
<dbReference type="GO" id="GO:0003727">
    <property type="term" value="F:single-stranded RNA binding"/>
    <property type="evidence" value="ECO:0007669"/>
    <property type="project" value="TreeGrafter"/>
</dbReference>
<dbReference type="InterPro" id="IPR005576">
    <property type="entry name" value="Rpb7-like_N"/>
</dbReference>
<feature type="domain" description="S1 motif" evidence="7">
    <location>
        <begin position="78"/>
        <end position="153"/>
    </location>
</feature>
<dbReference type="FunFam" id="2.40.50.140:FF:000043">
    <property type="entry name" value="DNA-directed RNA polymerase II subunit RPB7"/>
    <property type="match status" value="1"/>
</dbReference>
<dbReference type="EMBL" id="MCFL01000002">
    <property type="protein sequence ID" value="ORZ40704.1"/>
    <property type="molecule type" value="Genomic_DNA"/>
</dbReference>
<comment type="caution">
    <text evidence="9">The sequence shown here is derived from an EMBL/GenBank/DDBJ whole genome shotgun (WGS) entry which is preliminary data.</text>
</comment>
<keyword evidence="5" id="KW-0539">Nucleus</keyword>
<evidence type="ECO:0000256" key="4">
    <source>
        <dbReference type="ARBA" id="ARBA00023163"/>
    </source>
</evidence>
<evidence type="ECO:0000256" key="1">
    <source>
        <dbReference type="ARBA" id="ARBA00004123"/>
    </source>
</evidence>
<keyword evidence="3" id="KW-0240">DNA-directed RNA polymerase</keyword>
<keyword evidence="10" id="KW-1185">Reference proteome</keyword>
<dbReference type="GO" id="GO:0000932">
    <property type="term" value="C:P-body"/>
    <property type="evidence" value="ECO:0007669"/>
    <property type="project" value="TreeGrafter"/>
</dbReference>
<keyword evidence="4" id="KW-0804">Transcription</keyword>
<dbReference type="FunFam" id="3.30.1490.120:FF:000001">
    <property type="entry name" value="DNA-directed RNA polymerase II subunit RPB7"/>
    <property type="match status" value="1"/>
</dbReference>
<dbReference type="AlphaFoldDB" id="A0A1Y2I3A5"/>
<feature type="transmembrane region" description="Helical" evidence="6">
    <location>
        <begin position="42"/>
        <end position="63"/>
    </location>
</feature>
<dbReference type="InterPro" id="IPR003029">
    <property type="entry name" value="S1_domain"/>
</dbReference>
<dbReference type="GO" id="GO:0031369">
    <property type="term" value="F:translation initiation factor binding"/>
    <property type="evidence" value="ECO:0007669"/>
    <property type="project" value="TreeGrafter"/>
</dbReference>
<dbReference type="InterPro" id="IPR012340">
    <property type="entry name" value="NA-bd_OB-fold"/>
</dbReference>
<dbReference type="Pfam" id="PF00575">
    <property type="entry name" value="S1"/>
    <property type="match status" value="1"/>
</dbReference>
<dbReference type="GO" id="GO:0003697">
    <property type="term" value="F:single-stranded DNA binding"/>
    <property type="evidence" value="ECO:0007669"/>
    <property type="project" value="TreeGrafter"/>
</dbReference>
<comment type="similarity">
    <text evidence="2">Belongs to the eukaryotic RPB7/RPC8 RNA polymerase subunit family.</text>
</comment>
<evidence type="ECO:0000259" key="8">
    <source>
        <dbReference type="Pfam" id="PF03876"/>
    </source>
</evidence>
<evidence type="ECO:0000256" key="2">
    <source>
        <dbReference type="ARBA" id="ARBA00009307"/>
    </source>
</evidence>
<keyword evidence="6" id="KW-0812">Transmembrane</keyword>
<keyword evidence="6" id="KW-1133">Transmembrane helix</keyword>
<comment type="subcellular location">
    <subcellularLocation>
        <location evidence="1">Nucleus</location>
    </subcellularLocation>
</comment>
<keyword evidence="6" id="KW-0472">Membrane</keyword>
<evidence type="ECO:0000256" key="3">
    <source>
        <dbReference type="ARBA" id="ARBA00022478"/>
    </source>
</evidence>
<organism evidence="9 10">
    <name type="scientific">Catenaria anguillulae PL171</name>
    <dbReference type="NCBI Taxonomy" id="765915"/>
    <lineage>
        <taxon>Eukaryota</taxon>
        <taxon>Fungi</taxon>
        <taxon>Fungi incertae sedis</taxon>
        <taxon>Blastocladiomycota</taxon>
        <taxon>Blastocladiomycetes</taxon>
        <taxon>Blastocladiales</taxon>
        <taxon>Catenariaceae</taxon>
        <taxon>Catenaria</taxon>
    </lineage>
</organism>
<dbReference type="STRING" id="765915.A0A1Y2I3A5"/>
<evidence type="ECO:0000313" key="9">
    <source>
        <dbReference type="EMBL" id="ORZ40704.1"/>
    </source>
</evidence>
<dbReference type="Gene3D" id="2.40.50.140">
    <property type="entry name" value="Nucleic acid-binding proteins"/>
    <property type="match status" value="1"/>
</dbReference>
<sequence>MFFVKDLNHIVELQPTLFTANIEDQLKRRLHDEVEGKYDSRVGYIVAVVSIINIGSGLVLPAMGSAQYSIKYRAILFKPFKNEVVDVLVTKINQFGFMCEIGAAEVFVSQALIPSAFKHDPKGVSACFRDETGEQRIEPGVRVRLQILNTTSAADRVHCIGTMKGDGLGILPEHVY</sequence>
<feature type="domain" description="RNA polymerase Rpb7-like N-terminal" evidence="8">
    <location>
        <begin position="9"/>
        <end position="61"/>
    </location>
</feature>
<dbReference type="GO" id="GO:0060213">
    <property type="term" value="P:positive regulation of nuclear-transcribed mRNA poly(A) tail shortening"/>
    <property type="evidence" value="ECO:0007669"/>
    <property type="project" value="TreeGrafter"/>
</dbReference>
<reference evidence="9 10" key="1">
    <citation type="submission" date="2016-07" db="EMBL/GenBank/DDBJ databases">
        <title>Pervasive Adenine N6-methylation of Active Genes in Fungi.</title>
        <authorList>
            <consortium name="DOE Joint Genome Institute"/>
            <person name="Mondo S.J."/>
            <person name="Dannebaum R.O."/>
            <person name="Kuo R.C."/>
            <person name="Labutti K."/>
            <person name="Haridas S."/>
            <person name="Kuo A."/>
            <person name="Salamov A."/>
            <person name="Ahrendt S.R."/>
            <person name="Lipzen A."/>
            <person name="Sullivan W."/>
            <person name="Andreopoulos W.B."/>
            <person name="Clum A."/>
            <person name="Lindquist E."/>
            <person name="Daum C."/>
            <person name="Ramamoorthy G.K."/>
            <person name="Gryganskyi A."/>
            <person name="Culley D."/>
            <person name="Magnuson J.K."/>
            <person name="James T.Y."/>
            <person name="O'Malley M.A."/>
            <person name="Stajich J.E."/>
            <person name="Spatafora J.W."/>
            <person name="Visel A."/>
            <person name="Grigoriev I.V."/>
        </authorList>
    </citation>
    <scope>NUCLEOTIDE SEQUENCE [LARGE SCALE GENOMIC DNA]</scope>
    <source>
        <strain evidence="9 10">PL171</strain>
    </source>
</reference>
<dbReference type="SUPFAM" id="SSF88798">
    <property type="entry name" value="N-terminal, heterodimerisation domain of RBP7 (RpoE)"/>
    <property type="match status" value="1"/>
</dbReference>
<dbReference type="InterPro" id="IPR045113">
    <property type="entry name" value="Rpb7-like"/>
</dbReference>
<dbReference type="GO" id="GO:0045948">
    <property type="term" value="P:positive regulation of translational initiation"/>
    <property type="evidence" value="ECO:0007669"/>
    <property type="project" value="TreeGrafter"/>
</dbReference>
<dbReference type="OrthoDB" id="1162399at2759"/>
<dbReference type="GO" id="GO:0006367">
    <property type="term" value="P:transcription initiation at RNA polymerase II promoter"/>
    <property type="evidence" value="ECO:0007669"/>
    <property type="project" value="TreeGrafter"/>
</dbReference>
<accession>A0A1Y2I3A5</accession>
<dbReference type="Pfam" id="PF03876">
    <property type="entry name" value="SHS2_Rpb7-N"/>
    <property type="match status" value="1"/>
</dbReference>
<dbReference type="InterPro" id="IPR036898">
    <property type="entry name" value="RNA_pol_Rpb7-like_N_sf"/>
</dbReference>
<dbReference type="CDD" id="cd04329">
    <property type="entry name" value="RNAP_II_Rpb7_N"/>
    <property type="match status" value="1"/>
</dbReference>
<protein>
    <submittedName>
        <fullName evidence="9">RNA polymerase Rpb7</fullName>
    </submittedName>
</protein>
<dbReference type="PANTHER" id="PTHR12709:SF4">
    <property type="entry name" value="DNA-DIRECTED RNA POLYMERASE II SUBUNIT RPB7"/>
    <property type="match status" value="1"/>
</dbReference>
<evidence type="ECO:0000313" key="10">
    <source>
        <dbReference type="Proteomes" id="UP000193411"/>
    </source>
</evidence>
<dbReference type="SUPFAM" id="SSF50249">
    <property type="entry name" value="Nucleic acid-binding proteins"/>
    <property type="match status" value="1"/>
</dbReference>
<dbReference type="PANTHER" id="PTHR12709">
    <property type="entry name" value="DNA-DIRECTED RNA POLYMERASE II, III"/>
    <property type="match status" value="1"/>
</dbReference>
<dbReference type="GO" id="GO:0005665">
    <property type="term" value="C:RNA polymerase II, core complex"/>
    <property type="evidence" value="ECO:0007669"/>
    <property type="project" value="TreeGrafter"/>
</dbReference>
<evidence type="ECO:0000256" key="5">
    <source>
        <dbReference type="ARBA" id="ARBA00023242"/>
    </source>
</evidence>
<name>A0A1Y2I3A5_9FUNG</name>
<dbReference type="Proteomes" id="UP000193411">
    <property type="component" value="Unassembled WGS sequence"/>
</dbReference>
<gene>
    <name evidence="9" type="ORF">BCR44DRAFT_1457280</name>
</gene>
<evidence type="ECO:0000256" key="6">
    <source>
        <dbReference type="SAM" id="Phobius"/>
    </source>
</evidence>
<proteinExistence type="inferred from homology"/>